<dbReference type="GeneID" id="105366197"/>
<keyword evidence="2 5" id="KW-0689">Ribosomal protein</keyword>
<reference evidence="5" key="1">
    <citation type="submission" date="2025-08" db="UniProtKB">
        <authorList>
            <consortium name="RefSeq"/>
        </authorList>
    </citation>
    <scope>IDENTIFICATION</scope>
</reference>
<dbReference type="GO" id="GO:0006412">
    <property type="term" value="P:translation"/>
    <property type="evidence" value="ECO:0007669"/>
    <property type="project" value="InterPro"/>
</dbReference>
<protein>
    <submittedName>
        <fullName evidence="5">28S ribosomal protein S14, mitochondrial</fullName>
    </submittedName>
</protein>
<dbReference type="SUPFAM" id="SSF57716">
    <property type="entry name" value="Glucocorticoid receptor-like (DNA-binding domain)"/>
    <property type="match status" value="1"/>
</dbReference>
<sequence length="128" mass="15032">MAVIFTAISRMCNNSTVIKFGLQQVRSLYTKPKTLRDIKRRNLVKEFAVTRLRYVAMKRNNILPKSIQDLASEAFNDIPRQSALRQLTPRCVITSRAYGTVHRWRLSRFVFRHLADYNKLCGVQRAMW</sequence>
<dbReference type="PANTHER" id="PTHR19836:SF19">
    <property type="entry name" value="SMALL RIBOSOMAL SUBUNIT PROTEIN US14M"/>
    <property type="match status" value="1"/>
</dbReference>
<evidence type="ECO:0000313" key="4">
    <source>
        <dbReference type="Proteomes" id="UP000695007"/>
    </source>
</evidence>
<keyword evidence="4" id="KW-1185">Reference proteome</keyword>
<dbReference type="KEGG" id="csol:105366197"/>
<evidence type="ECO:0000256" key="2">
    <source>
        <dbReference type="ARBA" id="ARBA00022980"/>
    </source>
</evidence>
<dbReference type="Gene3D" id="1.10.287.1480">
    <property type="match status" value="1"/>
</dbReference>
<evidence type="ECO:0000256" key="3">
    <source>
        <dbReference type="ARBA" id="ARBA00023274"/>
    </source>
</evidence>
<evidence type="ECO:0000313" key="5">
    <source>
        <dbReference type="RefSeq" id="XP_011502850.1"/>
    </source>
</evidence>
<keyword evidence="3" id="KW-0687">Ribonucleoprotein</keyword>
<dbReference type="InterPro" id="IPR001209">
    <property type="entry name" value="Ribosomal_uS14"/>
</dbReference>
<proteinExistence type="inferred from homology"/>
<dbReference type="Proteomes" id="UP000695007">
    <property type="component" value="Unplaced"/>
</dbReference>
<organism evidence="4 5">
    <name type="scientific">Ceratosolen solmsi marchali</name>
    <dbReference type="NCBI Taxonomy" id="326594"/>
    <lineage>
        <taxon>Eukaryota</taxon>
        <taxon>Metazoa</taxon>
        <taxon>Ecdysozoa</taxon>
        <taxon>Arthropoda</taxon>
        <taxon>Hexapoda</taxon>
        <taxon>Insecta</taxon>
        <taxon>Pterygota</taxon>
        <taxon>Neoptera</taxon>
        <taxon>Endopterygota</taxon>
        <taxon>Hymenoptera</taxon>
        <taxon>Apocrita</taxon>
        <taxon>Proctotrupomorpha</taxon>
        <taxon>Chalcidoidea</taxon>
        <taxon>Agaonidae</taxon>
        <taxon>Agaoninae</taxon>
        <taxon>Ceratosolen</taxon>
    </lineage>
</organism>
<evidence type="ECO:0000256" key="1">
    <source>
        <dbReference type="ARBA" id="ARBA00009083"/>
    </source>
</evidence>
<dbReference type="RefSeq" id="XP_011502850.1">
    <property type="nucleotide sequence ID" value="XM_011504548.1"/>
</dbReference>
<dbReference type="CTD" id="63931"/>
<comment type="similarity">
    <text evidence="1">Belongs to the universal ribosomal protein uS14 family.</text>
</comment>
<dbReference type="GO" id="GO:0005763">
    <property type="term" value="C:mitochondrial small ribosomal subunit"/>
    <property type="evidence" value="ECO:0007669"/>
    <property type="project" value="TreeGrafter"/>
</dbReference>
<name>A0AAJ6YRE1_9HYME</name>
<accession>A0AAJ6YRE1</accession>
<dbReference type="GO" id="GO:0003735">
    <property type="term" value="F:structural constituent of ribosome"/>
    <property type="evidence" value="ECO:0007669"/>
    <property type="project" value="InterPro"/>
</dbReference>
<gene>
    <name evidence="5" type="primary">LOC105366197</name>
</gene>
<dbReference type="PANTHER" id="PTHR19836">
    <property type="entry name" value="30S RIBOSOMAL PROTEIN S14"/>
    <property type="match status" value="1"/>
</dbReference>
<dbReference type="AlphaFoldDB" id="A0AAJ6YRE1"/>
<dbReference type="Pfam" id="PF00253">
    <property type="entry name" value="Ribosomal_S14"/>
    <property type="match status" value="1"/>
</dbReference>